<evidence type="ECO:0008006" key="3">
    <source>
        <dbReference type="Google" id="ProtNLM"/>
    </source>
</evidence>
<comment type="caution">
    <text evidence="1">The sequence shown here is derived from an EMBL/GenBank/DDBJ whole genome shotgun (WGS) entry which is preliminary data.</text>
</comment>
<evidence type="ECO:0000313" key="1">
    <source>
        <dbReference type="EMBL" id="KAL0059212.1"/>
    </source>
</evidence>
<accession>A0ABR2ZDB5</accession>
<name>A0ABR2ZDB5_9AGAR</name>
<gene>
    <name evidence="1" type="ORF">AAF712_014058</name>
</gene>
<dbReference type="EMBL" id="JBBXMP010000242">
    <property type="protein sequence ID" value="KAL0059212.1"/>
    <property type="molecule type" value="Genomic_DNA"/>
</dbReference>
<organism evidence="1 2">
    <name type="scientific">Marasmius tenuissimus</name>
    <dbReference type="NCBI Taxonomy" id="585030"/>
    <lineage>
        <taxon>Eukaryota</taxon>
        <taxon>Fungi</taxon>
        <taxon>Dikarya</taxon>
        <taxon>Basidiomycota</taxon>
        <taxon>Agaricomycotina</taxon>
        <taxon>Agaricomycetes</taxon>
        <taxon>Agaricomycetidae</taxon>
        <taxon>Agaricales</taxon>
        <taxon>Marasmiineae</taxon>
        <taxon>Marasmiaceae</taxon>
        <taxon>Marasmius</taxon>
    </lineage>
</organism>
<reference evidence="1 2" key="1">
    <citation type="submission" date="2024-05" db="EMBL/GenBank/DDBJ databases">
        <title>A draft genome resource for the thread blight pathogen Marasmius tenuissimus strain MS-2.</title>
        <authorList>
            <person name="Yulfo-Soto G.E."/>
            <person name="Baruah I.K."/>
            <person name="Amoako-Attah I."/>
            <person name="Bukari Y."/>
            <person name="Meinhardt L.W."/>
            <person name="Bailey B.A."/>
            <person name="Cohen S.P."/>
        </authorList>
    </citation>
    <scope>NUCLEOTIDE SEQUENCE [LARGE SCALE GENOMIC DNA]</scope>
    <source>
        <strain evidence="1 2">MS-2</strain>
    </source>
</reference>
<protein>
    <recommendedName>
        <fullName evidence="3">HNH nuclease domain-containing protein</fullName>
    </recommendedName>
</protein>
<sequence>MSRLPQVLDHPNPTPLVTQAYEDCLHIEDELTAHQEDRAQNLVERKRVVNVRILGYFLREGPTDTAIRYVALGVVECERDVERIVMLGEYYDKWFIRPFRNAETSFQDSSPLRRFKSEYSSLKEHGEAKAKLLTHPRDSDEAREAALIRDDWRCVLSRTVDYSSYHEDHEAFPPPPKGEKHMISTTTVHHIVPILTKPQTFAVFASFGYPSLEEELGEERIHSLKNLMTVETSVQPPLDEQCMWFQPIEGVPNSYRREIRAADRVLPHHLEQWRVPEILEFGTERPELDLPCPRLLALHAAGAKVAQSSGLYDFLEEVDAMVLASNADAPSADLLAVKLTNVVVD</sequence>
<keyword evidence="2" id="KW-1185">Reference proteome</keyword>
<proteinExistence type="predicted"/>
<dbReference type="Proteomes" id="UP001437256">
    <property type="component" value="Unassembled WGS sequence"/>
</dbReference>
<evidence type="ECO:0000313" key="2">
    <source>
        <dbReference type="Proteomes" id="UP001437256"/>
    </source>
</evidence>